<protein>
    <submittedName>
        <fullName evidence="1">Oidioi.mRNA.OKI2018_I69.PAR.g13195.t1.cds</fullName>
    </submittedName>
</protein>
<name>A0ABN7S3J6_OIKDI</name>
<dbReference type="EMBL" id="OU015568">
    <property type="protein sequence ID" value="CAG5091681.1"/>
    <property type="molecule type" value="Genomic_DNA"/>
</dbReference>
<evidence type="ECO:0000313" key="2">
    <source>
        <dbReference type="Proteomes" id="UP001158576"/>
    </source>
</evidence>
<sequence>MKPANWNFNKEEKLYSVEFLLPEEIDSTTIRSKVEANSMKLVYDHQSTDENEFQRRKSHRTWTQTIDIPKNLNPLDTSVTCKNGACLAQIGLMKRFKTVKTIQMP</sequence>
<evidence type="ECO:0000313" key="1">
    <source>
        <dbReference type="EMBL" id="CAG5091681.1"/>
    </source>
</evidence>
<accession>A0ABN7S3J6</accession>
<keyword evidence="2" id="KW-1185">Reference proteome</keyword>
<reference evidence="1 2" key="1">
    <citation type="submission" date="2021-04" db="EMBL/GenBank/DDBJ databases">
        <authorList>
            <person name="Bliznina A."/>
        </authorList>
    </citation>
    <scope>NUCLEOTIDE SEQUENCE [LARGE SCALE GENOMIC DNA]</scope>
</reference>
<gene>
    <name evidence="1" type="ORF">OKIOD_LOCUS4753</name>
</gene>
<dbReference type="Proteomes" id="UP001158576">
    <property type="component" value="Chromosome PAR"/>
</dbReference>
<proteinExistence type="predicted"/>
<organism evidence="1 2">
    <name type="scientific">Oikopleura dioica</name>
    <name type="common">Tunicate</name>
    <dbReference type="NCBI Taxonomy" id="34765"/>
    <lineage>
        <taxon>Eukaryota</taxon>
        <taxon>Metazoa</taxon>
        <taxon>Chordata</taxon>
        <taxon>Tunicata</taxon>
        <taxon>Appendicularia</taxon>
        <taxon>Copelata</taxon>
        <taxon>Oikopleuridae</taxon>
        <taxon>Oikopleura</taxon>
    </lineage>
</organism>